<evidence type="ECO:0000256" key="9">
    <source>
        <dbReference type="ARBA" id="ARBA00023232"/>
    </source>
</evidence>
<evidence type="ECO:0000256" key="11">
    <source>
        <dbReference type="PIRSR" id="PIRSR605959-2"/>
    </source>
</evidence>
<feature type="binding site" evidence="12">
    <location>
        <position position="258"/>
    </location>
    <ligand>
        <name>Mg(2+)</name>
        <dbReference type="ChEBI" id="CHEBI:18420"/>
    </ligand>
</feature>
<sequence length="295" mass="32664">MSSWVSTDAQPGFSLQNLPYGVFSTSDDSRHRIGVAIGSNVLDLRILAQKQVFKPLDFDLSSLEQATLNCYAGLGHEVHNKVRRFLQEILSSDTLSADILRDNAELRNAALIPMEEAQMHLPMAIGDYTDFFTSPYHARNCTEIVRPGTHLPHNFWRMPLGYHGRVSSIVVSGTPIQRPKGQFLSNDSPTFGPSQKLDFEVEFAAFIGGGNEIGTPISVDEAESHIFGFVLLNDWSARDIQRAETGLMGPLNGKNFATSISPWIIPLEALEPFRTAPLLEVSLSRVIIVSMEFFA</sequence>
<gene>
    <name evidence="16" type="ORF">PV07_03104</name>
</gene>
<evidence type="ECO:0000313" key="16">
    <source>
        <dbReference type="EMBL" id="KIW31456.1"/>
    </source>
</evidence>
<dbReference type="VEuPathDB" id="FungiDB:PV07_03104"/>
<keyword evidence="7 12" id="KW-0460">Magnesium</keyword>
<reference evidence="16 17" key="1">
    <citation type="submission" date="2015-01" db="EMBL/GenBank/DDBJ databases">
        <title>The Genome Sequence of Cladophialophora immunda CBS83496.</title>
        <authorList>
            <consortium name="The Broad Institute Genomics Platform"/>
            <person name="Cuomo C."/>
            <person name="de Hoog S."/>
            <person name="Gorbushina A."/>
            <person name="Stielow B."/>
            <person name="Teixiera M."/>
            <person name="Abouelleil A."/>
            <person name="Chapman S.B."/>
            <person name="Priest M."/>
            <person name="Young S.K."/>
            <person name="Wortman J."/>
            <person name="Nusbaum C."/>
            <person name="Birren B."/>
        </authorList>
    </citation>
    <scope>NUCLEOTIDE SEQUENCE [LARGE SCALE GENOMIC DNA]</scope>
    <source>
        <strain evidence="16 17">CBS 83496</strain>
    </source>
</reference>
<comment type="cofactor">
    <cofactor evidence="13">
        <name>Mg(2+)</name>
        <dbReference type="ChEBI" id="CHEBI:18420"/>
    </cofactor>
    <cofactor evidence="13">
        <name>Ca(2+)</name>
        <dbReference type="ChEBI" id="CHEBI:29108"/>
    </cofactor>
</comment>
<name>A0A0D1ZTQ5_9EURO</name>
<comment type="similarity">
    <text evidence="2 13">Belongs to the FAH family.</text>
</comment>
<feature type="binding site" evidence="12">
    <location>
        <position position="130"/>
    </location>
    <ligand>
        <name>Ca(2+)</name>
        <dbReference type="ChEBI" id="CHEBI:29108"/>
    </ligand>
</feature>
<keyword evidence="17" id="KW-1185">Reference proteome</keyword>
<dbReference type="InterPro" id="IPR005959">
    <property type="entry name" value="Fumarylacetoacetase"/>
</dbReference>
<dbReference type="GeneID" id="27342298"/>
<comment type="pathway">
    <text evidence="1 13">Amino-acid degradation; L-phenylalanine degradation; acetoacetate and fumarate from L-phenylalanine: step 6/6.</text>
</comment>
<evidence type="ECO:0000256" key="3">
    <source>
        <dbReference type="ARBA" id="ARBA00012094"/>
    </source>
</evidence>
<evidence type="ECO:0000256" key="4">
    <source>
        <dbReference type="ARBA" id="ARBA00022723"/>
    </source>
</evidence>
<dbReference type="GO" id="GO:0006559">
    <property type="term" value="P:L-phenylalanine catabolic process"/>
    <property type="evidence" value="ECO:0007669"/>
    <property type="project" value="UniProtKB-UniRule"/>
</dbReference>
<dbReference type="InterPro" id="IPR011234">
    <property type="entry name" value="Fumarylacetoacetase-like_C"/>
</dbReference>
<dbReference type="PANTHER" id="PTHR43069">
    <property type="entry name" value="FUMARYLACETOACETASE"/>
    <property type="match status" value="1"/>
</dbReference>
<feature type="domain" description="Fumarylacetoacetase-like C-terminal" evidence="14">
    <location>
        <begin position="152"/>
        <end position="274"/>
    </location>
</feature>
<evidence type="ECO:0000256" key="13">
    <source>
        <dbReference type="RuleBase" id="RU366008"/>
    </source>
</evidence>
<evidence type="ECO:0000256" key="5">
    <source>
        <dbReference type="ARBA" id="ARBA00022801"/>
    </source>
</evidence>
<dbReference type="UniPathway" id="UPA00139">
    <property type="reaction ID" value="UER00341"/>
</dbReference>
<evidence type="ECO:0000256" key="8">
    <source>
        <dbReference type="ARBA" id="ARBA00022878"/>
    </source>
</evidence>
<keyword evidence="5 13" id="KW-0378">Hydrolase</keyword>
<dbReference type="GO" id="GO:0006572">
    <property type="term" value="P:L-tyrosine catabolic process"/>
    <property type="evidence" value="ECO:0007669"/>
    <property type="project" value="UniProtKB-UniRule"/>
</dbReference>
<evidence type="ECO:0000259" key="14">
    <source>
        <dbReference type="Pfam" id="PF01557"/>
    </source>
</evidence>
<keyword evidence="8 13" id="KW-0828">Tyrosine catabolism</keyword>
<keyword evidence="6 12" id="KW-0106">Calcium</keyword>
<dbReference type="InterPro" id="IPR036462">
    <property type="entry name" value="Fumarylacetoacetase_N_sf"/>
</dbReference>
<dbReference type="RefSeq" id="XP_016251672.1">
    <property type="nucleotide sequence ID" value="XM_016389770.1"/>
</dbReference>
<comment type="catalytic activity">
    <reaction evidence="13">
        <text>4-fumarylacetoacetate + H2O = acetoacetate + fumarate + H(+)</text>
        <dbReference type="Rhea" id="RHEA:10244"/>
        <dbReference type="ChEBI" id="CHEBI:13705"/>
        <dbReference type="ChEBI" id="CHEBI:15377"/>
        <dbReference type="ChEBI" id="CHEBI:15378"/>
        <dbReference type="ChEBI" id="CHEBI:18034"/>
        <dbReference type="ChEBI" id="CHEBI:29806"/>
        <dbReference type="EC" id="3.7.1.2"/>
    </reaction>
</comment>
<dbReference type="Gene3D" id="3.90.850.10">
    <property type="entry name" value="Fumarylacetoacetase-like, C-terminal domain"/>
    <property type="match status" value="1"/>
</dbReference>
<dbReference type="SUPFAM" id="SSF63433">
    <property type="entry name" value="Fumarylacetoacetate hydrolase, FAH, N-terminal domain"/>
    <property type="match status" value="1"/>
</dbReference>
<dbReference type="InterPro" id="IPR015377">
    <property type="entry name" value="Fumarylacetoacetase_N"/>
</dbReference>
<evidence type="ECO:0000256" key="6">
    <source>
        <dbReference type="ARBA" id="ARBA00022837"/>
    </source>
</evidence>
<feature type="binding site" evidence="11">
    <location>
        <position position="132"/>
    </location>
    <ligand>
        <name>substrate</name>
    </ligand>
</feature>
<dbReference type="PANTHER" id="PTHR43069:SF2">
    <property type="entry name" value="FUMARYLACETOACETASE"/>
    <property type="match status" value="1"/>
</dbReference>
<evidence type="ECO:0000256" key="1">
    <source>
        <dbReference type="ARBA" id="ARBA00004782"/>
    </source>
</evidence>
<dbReference type="Gene3D" id="2.30.30.230">
    <property type="entry name" value="Fumarylacetoacetase, N-terminal domain"/>
    <property type="match status" value="1"/>
</dbReference>
<evidence type="ECO:0000256" key="12">
    <source>
        <dbReference type="PIRSR" id="PIRSR605959-3"/>
    </source>
</evidence>
<dbReference type="Pfam" id="PF01557">
    <property type="entry name" value="FAA_hydrolase"/>
    <property type="match status" value="1"/>
</dbReference>
<dbReference type="EC" id="3.7.1.2" evidence="3 13"/>
<feature type="binding site" evidence="12">
    <location>
        <position position="234"/>
    </location>
    <ligand>
        <name>Ca(2+)</name>
        <dbReference type="ChEBI" id="CHEBI:29108"/>
    </ligand>
</feature>
<feature type="binding site" evidence="12">
    <location>
        <position position="234"/>
    </location>
    <ligand>
        <name>Mg(2+)</name>
        <dbReference type="ChEBI" id="CHEBI:18420"/>
    </ligand>
</feature>
<evidence type="ECO:0000256" key="10">
    <source>
        <dbReference type="PIRSR" id="PIRSR605959-1"/>
    </source>
</evidence>
<dbReference type="GO" id="GO:0004334">
    <property type="term" value="F:fumarylacetoacetase activity"/>
    <property type="evidence" value="ECO:0007669"/>
    <property type="project" value="UniProtKB-UniRule"/>
</dbReference>
<evidence type="ECO:0000256" key="2">
    <source>
        <dbReference type="ARBA" id="ARBA00010211"/>
    </source>
</evidence>
<dbReference type="SUPFAM" id="SSF56529">
    <property type="entry name" value="FAH"/>
    <property type="match status" value="1"/>
</dbReference>
<dbReference type="EMBL" id="KN847041">
    <property type="protein sequence ID" value="KIW31456.1"/>
    <property type="molecule type" value="Genomic_DNA"/>
</dbReference>
<evidence type="ECO:0000259" key="15">
    <source>
        <dbReference type="Pfam" id="PF09298"/>
    </source>
</evidence>
<feature type="binding site" evidence="12">
    <location>
        <position position="200"/>
    </location>
    <ligand>
        <name>Ca(2+)</name>
        <dbReference type="ChEBI" id="CHEBI:29108"/>
    </ligand>
</feature>
<dbReference type="Proteomes" id="UP000054466">
    <property type="component" value="Unassembled WGS sequence"/>
</dbReference>
<dbReference type="InterPro" id="IPR036663">
    <property type="entry name" value="Fumarylacetoacetase_C_sf"/>
</dbReference>
<dbReference type="Pfam" id="PF09298">
    <property type="entry name" value="FAA_hydrolase_N"/>
    <property type="match status" value="1"/>
</dbReference>
<proteinExistence type="inferred from homology"/>
<dbReference type="AlphaFoldDB" id="A0A0D1ZTQ5"/>
<dbReference type="GO" id="GO:1902000">
    <property type="term" value="P:homogentisate catabolic process"/>
    <property type="evidence" value="ECO:0007669"/>
    <property type="project" value="TreeGrafter"/>
</dbReference>
<feature type="active site" description="Proton acceptor" evidence="10">
    <location>
        <position position="137"/>
    </location>
</feature>
<feature type="binding site" evidence="11">
    <location>
        <position position="146"/>
    </location>
    <ligand>
        <name>substrate</name>
    </ligand>
</feature>
<dbReference type="GO" id="GO:0046872">
    <property type="term" value="F:metal ion binding"/>
    <property type="evidence" value="ECO:0007669"/>
    <property type="project" value="UniProtKB-UniRule"/>
</dbReference>
<organism evidence="16 17">
    <name type="scientific">Cladophialophora immunda</name>
    <dbReference type="NCBI Taxonomy" id="569365"/>
    <lineage>
        <taxon>Eukaryota</taxon>
        <taxon>Fungi</taxon>
        <taxon>Dikarya</taxon>
        <taxon>Ascomycota</taxon>
        <taxon>Pezizomycotina</taxon>
        <taxon>Eurotiomycetes</taxon>
        <taxon>Chaetothyriomycetidae</taxon>
        <taxon>Chaetothyriales</taxon>
        <taxon>Herpotrichiellaceae</taxon>
        <taxon>Cladophialophora</taxon>
    </lineage>
</organism>
<dbReference type="HOGENOM" id="CLU_026207_0_0_1"/>
<protein>
    <recommendedName>
        <fullName evidence="3 13">Fumarylacetoacetase</fullName>
        <ecNumber evidence="3 13">3.7.1.2</ecNumber>
    </recommendedName>
    <alternativeName>
        <fullName evidence="13">Fumarylacetoacetate hydrolase</fullName>
    </alternativeName>
</protein>
<keyword evidence="9 13" id="KW-0585">Phenylalanine catabolism</keyword>
<keyword evidence="4 12" id="KW-0479">Metal-binding</keyword>
<dbReference type="STRING" id="569365.A0A0D1ZTQ5"/>
<accession>A0A0D1ZTQ5</accession>
<feature type="binding site" evidence="12">
    <location>
        <position position="254"/>
    </location>
    <ligand>
        <name>Mg(2+)</name>
        <dbReference type="ChEBI" id="CHEBI:18420"/>
    </ligand>
</feature>
<dbReference type="OrthoDB" id="9971669at2759"/>
<feature type="binding site" evidence="12">
    <location>
        <position position="202"/>
    </location>
    <ligand>
        <name>Ca(2+)</name>
        <dbReference type="ChEBI" id="CHEBI:29108"/>
    </ligand>
</feature>
<evidence type="ECO:0000256" key="7">
    <source>
        <dbReference type="ARBA" id="ARBA00022842"/>
    </source>
</evidence>
<feature type="domain" description="Fumarylacetoacetase N-terminal" evidence="15">
    <location>
        <begin position="16"/>
        <end position="122"/>
    </location>
</feature>
<evidence type="ECO:0000313" key="17">
    <source>
        <dbReference type="Proteomes" id="UP000054466"/>
    </source>
</evidence>
<feature type="binding site" evidence="11">
    <location>
        <position position="241"/>
    </location>
    <ligand>
        <name>substrate</name>
    </ligand>
</feature>